<dbReference type="PANTHER" id="PTHR35175">
    <property type="entry name" value="DUF1289 DOMAIN-CONTAINING PROTEIN"/>
    <property type="match status" value="1"/>
</dbReference>
<gene>
    <name evidence="2" type="ORF">LMG31841_01432</name>
</gene>
<name>A0A9N8X1W2_9BURK</name>
<evidence type="ECO:0000256" key="1">
    <source>
        <dbReference type="SAM" id="MobiDB-lite"/>
    </source>
</evidence>
<proteinExistence type="predicted"/>
<feature type="compositionally biased region" description="Polar residues" evidence="1">
    <location>
        <begin position="1"/>
        <end position="21"/>
    </location>
</feature>
<dbReference type="AlphaFoldDB" id="A0A9N8X1W2"/>
<dbReference type="RefSeq" id="WP_407674223.1">
    <property type="nucleotide sequence ID" value="NZ_CAJQZC010000002.1"/>
</dbReference>
<dbReference type="EMBL" id="CAJQZC010000002">
    <property type="protein sequence ID" value="CAG4891543.1"/>
    <property type="molecule type" value="Genomic_DNA"/>
</dbReference>
<feature type="region of interest" description="Disordered" evidence="1">
    <location>
        <begin position="1"/>
        <end position="24"/>
    </location>
</feature>
<evidence type="ECO:0008006" key="4">
    <source>
        <dbReference type="Google" id="ProtNLM"/>
    </source>
</evidence>
<comment type="caution">
    <text evidence="2">The sequence shown here is derived from an EMBL/GenBank/DDBJ whole genome shotgun (WGS) entry which is preliminary data.</text>
</comment>
<dbReference type="PANTHER" id="PTHR35175:SF2">
    <property type="entry name" value="DUF1289 DOMAIN-CONTAINING PROTEIN"/>
    <property type="match status" value="1"/>
</dbReference>
<dbReference type="InterPro" id="IPR010710">
    <property type="entry name" value="DUF1289"/>
</dbReference>
<dbReference type="Pfam" id="PF06945">
    <property type="entry name" value="DUF1289"/>
    <property type="match status" value="1"/>
</dbReference>
<accession>A0A9N8X1W2</accession>
<evidence type="ECO:0000313" key="3">
    <source>
        <dbReference type="Proteomes" id="UP000789704"/>
    </source>
</evidence>
<evidence type="ECO:0000313" key="2">
    <source>
        <dbReference type="EMBL" id="CAG4891543.1"/>
    </source>
</evidence>
<protein>
    <recommendedName>
        <fullName evidence="4">DUF1289 domain-containing protein</fullName>
    </recommendedName>
</protein>
<dbReference type="Proteomes" id="UP000789704">
    <property type="component" value="Unassembled WGS sequence"/>
</dbReference>
<sequence length="88" mass="9688">MSMGSNTRNGESGSTTENANGTADIAPVPSPCIDVCRMNRTTGWCEGCLRTIDEIRGWSSFDDQQKRAVWAIIDVRHAQFIAEKKVPT</sequence>
<reference evidence="2" key="1">
    <citation type="submission" date="2021-04" db="EMBL/GenBank/DDBJ databases">
        <authorList>
            <person name="Vanwijnsberghe S."/>
        </authorList>
    </citation>
    <scope>NUCLEOTIDE SEQUENCE</scope>
    <source>
        <strain evidence="2">LMG 31841</strain>
    </source>
</reference>
<keyword evidence="3" id="KW-1185">Reference proteome</keyword>
<organism evidence="2 3">
    <name type="scientific">Paraburkholderia saeva</name>
    <dbReference type="NCBI Taxonomy" id="2777537"/>
    <lineage>
        <taxon>Bacteria</taxon>
        <taxon>Pseudomonadati</taxon>
        <taxon>Pseudomonadota</taxon>
        <taxon>Betaproteobacteria</taxon>
        <taxon>Burkholderiales</taxon>
        <taxon>Burkholderiaceae</taxon>
        <taxon>Paraburkholderia</taxon>
    </lineage>
</organism>